<proteinExistence type="predicted"/>
<dbReference type="EMBL" id="CH445336">
    <property type="protein sequence ID" value="EAT84261.1"/>
    <property type="molecule type" value="Genomic_DNA"/>
</dbReference>
<dbReference type="AlphaFoldDB" id="Q0UJS9"/>
<protein>
    <recommendedName>
        <fullName evidence="3">Homeobox domain-containing protein</fullName>
    </recommendedName>
</protein>
<gene>
    <name evidence="1" type="ORF">SNOG_07985</name>
</gene>
<reference evidence="2" key="1">
    <citation type="journal article" date="2007" name="Plant Cell">
        <title>Dothideomycete-plant interactions illuminated by genome sequencing and EST analysis of the wheat pathogen Stagonospora nodorum.</title>
        <authorList>
            <person name="Hane J.K."/>
            <person name="Lowe R.G."/>
            <person name="Solomon P.S."/>
            <person name="Tan K.C."/>
            <person name="Schoch C.L."/>
            <person name="Spatafora J.W."/>
            <person name="Crous P.W."/>
            <person name="Kodira C."/>
            <person name="Birren B.W."/>
            <person name="Galagan J.E."/>
            <person name="Torriani S.F."/>
            <person name="McDonald B.A."/>
            <person name="Oliver R.P."/>
        </authorList>
    </citation>
    <scope>NUCLEOTIDE SEQUENCE [LARGE SCALE GENOMIC DNA]</scope>
    <source>
        <strain evidence="2">SN15 / ATCC MYA-4574 / FGSC 10173</strain>
    </source>
</reference>
<organism evidence="1 2">
    <name type="scientific">Phaeosphaeria nodorum (strain SN15 / ATCC MYA-4574 / FGSC 10173)</name>
    <name type="common">Glume blotch fungus</name>
    <name type="synonym">Parastagonospora nodorum</name>
    <dbReference type="NCBI Taxonomy" id="321614"/>
    <lineage>
        <taxon>Eukaryota</taxon>
        <taxon>Fungi</taxon>
        <taxon>Dikarya</taxon>
        <taxon>Ascomycota</taxon>
        <taxon>Pezizomycotina</taxon>
        <taxon>Dothideomycetes</taxon>
        <taxon>Pleosporomycetidae</taxon>
        <taxon>Pleosporales</taxon>
        <taxon>Pleosporineae</taxon>
        <taxon>Phaeosphaeriaceae</taxon>
        <taxon>Parastagonospora</taxon>
    </lineage>
</organism>
<name>Q0UJS9_PHANO</name>
<evidence type="ECO:0008006" key="3">
    <source>
        <dbReference type="Google" id="ProtNLM"/>
    </source>
</evidence>
<dbReference type="Gene3D" id="1.10.10.60">
    <property type="entry name" value="Homeodomain-like"/>
    <property type="match status" value="1"/>
</dbReference>
<accession>Q0UJS9</accession>
<evidence type="ECO:0000313" key="1">
    <source>
        <dbReference type="EMBL" id="EAT84261.1"/>
    </source>
</evidence>
<dbReference type="KEGG" id="pno:SNOG_07985"/>
<evidence type="ECO:0000313" key="2">
    <source>
        <dbReference type="Proteomes" id="UP000001055"/>
    </source>
</evidence>
<dbReference type="VEuPathDB" id="FungiDB:JI435_079850"/>
<sequence>MKAISNAGKSLAISSYIHDSKSRFDACFAEFFASVHLVLTFRGLARTPPDSKVMAVPRASAAHSINVVGGLLTCHYVQPCPESDLNTSHPDATLLSDTYILSFGDNDVPWSITNNGPSRQHDGDVECDLIRNTGHRNDFLVDESAFTSSLSSGSSSTVHHTATTYDHGTTNFAAFDWVGGFSEQPGSYEAMLPPDCADSIYNLPLSMVDGSSCSDHWHTNLQVDVVGAPHGAFARDTVEPYLLQCQDGLSIEDDELDTTRTLDISSHNSLPELLSSAAVNVRPQGLGKRSLTRKGEHRQCNTSVFREWLHINGLRSYPSPDQIAELAAIAGVTVKQARNALSNFRSRMQQTVHGYDDTEWVCMLLGPVTPEGECVFCRDPVEDMTHFDMHNLHDCLESNMHERSFARKDLLKQHIQQKHFTDTEESLSKAFQVPQAWEQEVDAININSEALWCGFCTYMCDSVADRMEHVADHFRNGYDMDGWAYLTM</sequence>
<dbReference type="InParanoid" id="Q0UJS9"/>
<dbReference type="Proteomes" id="UP000001055">
    <property type="component" value="Unassembled WGS sequence"/>
</dbReference>
<dbReference type="GeneID" id="5975209"/>
<dbReference type="RefSeq" id="XP_001798311.1">
    <property type="nucleotide sequence ID" value="XM_001798259.1"/>
</dbReference>